<feature type="transmembrane region" description="Helical" evidence="1">
    <location>
        <begin position="318"/>
        <end position="337"/>
    </location>
</feature>
<evidence type="ECO:0000313" key="3">
    <source>
        <dbReference type="Proteomes" id="UP001160625"/>
    </source>
</evidence>
<dbReference type="EMBL" id="JARYGZ010000001">
    <property type="protein sequence ID" value="MDH7639514.1"/>
    <property type="molecule type" value="Genomic_DNA"/>
</dbReference>
<keyword evidence="1" id="KW-0812">Transmembrane</keyword>
<feature type="transmembrane region" description="Helical" evidence="1">
    <location>
        <begin position="20"/>
        <end position="38"/>
    </location>
</feature>
<gene>
    <name evidence="2" type="ORF">QGN17_12310</name>
</gene>
<protein>
    <recommendedName>
        <fullName evidence="4">Glycosyltransferase RgtA/B/C/D-like domain-containing protein</fullName>
    </recommendedName>
</protein>
<name>A0ABT6N420_9SPHN</name>
<feature type="transmembrane region" description="Helical" evidence="1">
    <location>
        <begin position="195"/>
        <end position="216"/>
    </location>
</feature>
<proteinExistence type="predicted"/>
<feature type="transmembrane region" description="Helical" evidence="1">
    <location>
        <begin position="223"/>
        <end position="247"/>
    </location>
</feature>
<feature type="transmembrane region" description="Helical" evidence="1">
    <location>
        <begin position="98"/>
        <end position="117"/>
    </location>
</feature>
<keyword evidence="1" id="KW-0472">Membrane</keyword>
<dbReference type="RefSeq" id="WP_281044779.1">
    <property type="nucleotide sequence ID" value="NZ_JARYGZ010000001.1"/>
</dbReference>
<feature type="transmembrane region" description="Helical" evidence="1">
    <location>
        <begin position="352"/>
        <end position="368"/>
    </location>
</feature>
<dbReference type="Proteomes" id="UP001160625">
    <property type="component" value="Unassembled WGS sequence"/>
</dbReference>
<accession>A0ABT6N420</accession>
<reference evidence="2" key="1">
    <citation type="submission" date="2023-04" db="EMBL/GenBank/DDBJ databases">
        <title>Sphingomonas sp. MAHUQ-71 isolated from rice field.</title>
        <authorList>
            <person name="Huq M.A."/>
        </authorList>
    </citation>
    <scope>NUCLEOTIDE SEQUENCE</scope>
    <source>
        <strain evidence="2">MAHUQ-71</strain>
    </source>
</reference>
<comment type="caution">
    <text evidence="2">The sequence shown here is derived from an EMBL/GenBank/DDBJ whole genome shotgun (WGS) entry which is preliminary data.</text>
</comment>
<evidence type="ECO:0008006" key="4">
    <source>
        <dbReference type="Google" id="ProtNLM"/>
    </source>
</evidence>
<feature type="transmembrane region" description="Helical" evidence="1">
    <location>
        <begin position="293"/>
        <end position="311"/>
    </location>
</feature>
<organism evidence="2 3">
    <name type="scientific">Sphingomonas oryzagri</name>
    <dbReference type="NCBI Taxonomy" id="3042314"/>
    <lineage>
        <taxon>Bacteria</taxon>
        <taxon>Pseudomonadati</taxon>
        <taxon>Pseudomonadota</taxon>
        <taxon>Alphaproteobacteria</taxon>
        <taxon>Sphingomonadales</taxon>
        <taxon>Sphingomonadaceae</taxon>
        <taxon>Sphingomonas</taxon>
    </lineage>
</organism>
<sequence>MHARTSDKPSKHREIGQSWALVAIAAAAGLAWVIRYALRYGLDIANPPAWAQWFDQGWYVTSARALSHADLSASQHWYPLAYPIVAAPFARILPNEPFFLPNLALFIATALIFVKVMRRLGMNALTATILLLLGDMAIRKIAGLWTVPWTTSLSAPLIWGLIEQVLSIVDTPPDRAPPTMRTMLLLGATAAALPIARPTDGLLAVLAVTFAAIMLLRQHRLRIGGLGWVCAGGLALCIPYGLLYLAIYGPHLTDYMRDAAQQGFAFSDLPWKTYVIVVSAAPWFPDSPSLVEAMPWILPGCAGLAITLIHGKPQARTALSLIALLAIPYCATFIAYTDLQPPGLWSFGNAHYFKWLFPLFAVGCWLWLREFRSWRGAGRAIVMFALFLLPTCLRPIPTPVADNVPARMLMFRGATNRPWQSAYFSPATITDDQGSMANVNRFHQVPDDHGERAIAVWRLFAGRAVRNDPNEAAAYRNDELPYARYATRLSFGVPCWGRFRPECRLPGPSTAAH</sequence>
<feature type="transmembrane region" description="Helical" evidence="1">
    <location>
        <begin position="380"/>
        <end position="397"/>
    </location>
</feature>
<evidence type="ECO:0000313" key="2">
    <source>
        <dbReference type="EMBL" id="MDH7639514.1"/>
    </source>
</evidence>
<evidence type="ECO:0000256" key="1">
    <source>
        <dbReference type="SAM" id="Phobius"/>
    </source>
</evidence>
<keyword evidence="1" id="KW-1133">Transmembrane helix</keyword>
<keyword evidence="3" id="KW-1185">Reference proteome</keyword>